<feature type="region of interest" description="Disordered" evidence="1">
    <location>
        <begin position="176"/>
        <end position="198"/>
    </location>
</feature>
<gene>
    <name evidence="2" type="ORF">AT9943_LOCUS20285</name>
</gene>
<proteinExistence type="predicted"/>
<reference evidence="2 3" key="1">
    <citation type="submission" date="2020-09" db="EMBL/GenBank/DDBJ databases">
        <authorList>
            <person name="Ashkenazy H."/>
        </authorList>
    </citation>
    <scope>NUCLEOTIDE SEQUENCE [LARGE SCALE GENOMIC DNA]</scope>
    <source>
        <strain evidence="3">cv. Cdm-0</strain>
    </source>
</reference>
<dbReference type="PANTHER" id="PTHR48449:SF1">
    <property type="entry name" value="DUF1985 DOMAIN-CONTAINING PROTEIN"/>
    <property type="match status" value="1"/>
</dbReference>
<organism evidence="2 3">
    <name type="scientific">Arabidopsis thaliana</name>
    <name type="common">Mouse-ear cress</name>
    <dbReference type="NCBI Taxonomy" id="3702"/>
    <lineage>
        <taxon>Eukaryota</taxon>
        <taxon>Viridiplantae</taxon>
        <taxon>Streptophyta</taxon>
        <taxon>Embryophyta</taxon>
        <taxon>Tracheophyta</taxon>
        <taxon>Spermatophyta</taxon>
        <taxon>Magnoliopsida</taxon>
        <taxon>eudicotyledons</taxon>
        <taxon>Gunneridae</taxon>
        <taxon>Pentapetalae</taxon>
        <taxon>rosids</taxon>
        <taxon>malvids</taxon>
        <taxon>Brassicales</taxon>
        <taxon>Brassicaceae</taxon>
        <taxon>Camelineae</taxon>
        <taxon>Arabidopsis</taxon>
    </lineage>
</organism>
<evidence type="ECO:0000256" key="1">
    <source>
        <dbReference type="SAM" id="MobiDB-lite"/>
    </source>
</evidence>
<name>A0A7G2FAW7_ARATH</name>
<dbReference type="PANTHER" id="PTHR48449">
    <property type="entry name" value="DUF1985 DOMAIN-CONTAINING PROTEIN"/>
    <property type="match status" value="1"/>
</dbReference>
<dbReference type="Proteomes" id="UP000516314">
    <property type="component" value="Chromosome 5"/>
</dbReference>
<accession>A0A7G2FAW7</accession>
<dbReference type="EMBL" id="LR881470">
    <property type="protein sequence ID" value="CAD5332905.1"/>
    <property type="molecule type" value="Genomic_DNA"/>
</dbReference>
<evidence type="ECO:0000313" key="2">
    <source>
        <dbReference type="EMBL" id="CAD5332905.1"/>
    </source>
</evidence>
<sequence length="288" mass="32123">MLYRQLNTTNSEALWFVFAGQPVKFSLTKFYGVTRLDCSPLLAERELAAATTHVEGSAPYLYSLIGRTLVKASPEVVEMVKDVEFFLRYPWGRHAFHRMLRMVKVGSYIEDTSSLVGKLKQSSLAVHGFSLSIQLFAFKTIPMLLTLLRNGDEKETFLDQTIPCLPKCKTYHTSNIISSSSPQNRKTNSKRCTHGTSANNLRDAETTLDKRLKSFKASILDEVRHLINHNHQNTVGVDASVKPLSPSSPPTSIIPSLRTRSGYAGVFADSFSTRSAANTRCSTHYGKQ</sequence>
<dbReference type="AlphaFoldDB" id="A0A7G2FAW7"/>
<feature type="compositionally biased region" description="Polar residues" evidence="1">
    <location>
        <begin position="176"/>
        <end position="186"/>
    </location>
</feature>
<evidence type="ECO:0000313" key="3">
    <source>
        <dbReference type="Proteomes" id="UP000516314"/>
    </source>
</evidence>
<protein>
    <submittedName>
        <fullName evidence="2">(thale cress) hypothetical protein</fullName>
    </submittedName>
</protein>